<keyword evidence="11" id="KW-1015">Disulfide bond</keyword>
<dbReference type="Gene3D" id="3.40.50.1980">
    <property type="entry name" value="Nitrogenase molybdenum iron protein domain"/>
    <property type="match status" value="2"/>
</dbReference>
<dbReference type="GO" id="GO:0046872">
    <property type="term" value="F:metal ion binding"/>
    <property type="evidence" value="ECO:0007669"/>
    <property type="project" value="UniProtKB-KW"/>
</dbReference>
<keyword evidence="4 12" id="KW-0813">Transport</keyword>
<dbReference type="SUPFAM" id="SSF53807">
    <property type="entry name" value="Helical backbone' metal receptor"/>
    <property type="match status" value="1"/>
</dbReference>
<evidence type="ECO:0000256" key="7">
    <source>
        <dbReference type="ARBA" id="ARBA00022764"/>
    </source>
</evidence>
<evidence type="ECO:0000313" key="18">
    <source>
        <dbReference type="Proteomes" id="UP000634647"/>
    </source>
</evidence>
<dbReference type="CDD" id="cd01019">
    <property type="entry name" value="ZnuA"/>
    <property type="match status" value="1"/>
</dbReference>
<name>A0AAN4USV4_9RHOB</name>
<evidence type="ECO:0000256" key="9">
    <source>
        <dbReference type="ARBA" id="ARBA00022906"/>
    </source>
</evidence>
<comment type="similarity">
    <text evidence="2 12">Belongs to the bacterial solute-binding protein 9 family.</text>
</comment>
<evidence type="ECO:0000313" key="16">
    <source>
        <dbReference type="EMBL" id="SDX44024.1"/>
    </source>
</evidence>
<keyword evidence="17" id="KW-1185">Reference proteome</keyword>
<dbReference type="InterPro" id="IPR050492">
    <property type="entry name" value="Bact_metal-bind_prot9"/>
</dbReference>
<dbReference type="InterPro" id="IPR035520">
    <property type="entry name" value="ZnuA"/>
</dbReference>
<dbReference type="GO" id="GO:0042597">
    <property type="term" value="C:periplasmic space"/>
    <property type="evidence" value="ECO:0007669"/>
    <property type="project" value="UniProtKB-SubCell"/>
</dbReference>
<evidence type="ECO:0000256" key="2">
    <source>
        <dbReference type="ARBA" id="ARBA00011028"/>
    </source>
</evidence>
<keyword evidence="8" id="KW-0862">Zinc</keyword>
<organism evidence="15 18">
    <name type="scientific">Allgaiera indica</name>
    <dbReference type="NCBI Taxonomy" id="765699"/>
    <lineage>
        <taxon>Bacteria</taxon>
        <taxon>Pseudomonadati</taxon>
        <taxon>Pseudomonadota</taxon>
        <taxon>Alphaproteobacteria</taxon>
        <taxon>Rhodobacterales</taxon>
        <taxon>Paracoccaceae</taxon>
        <taxon>Allgaiera</taxon>
    </lineage>
</organism>
<dbReference type="InterPro" id="IPR006128">
    <property type="entry name" value="Lipoprotein_PsaA-like"/>
</dbReference>
<dbReference type="AlphaFoldDB" id="A0AAN4USV4"/>
<accession>A0AAN4USV4</accession>
<dbReference type="InterPro" id="IPR006127">
    <property type="entry name" value="ZnuA-like"/>
</dbReference>
<evidence type="ECO:0000256" key="12">
    <source>
        <dbReference type="RuleBase" id="RU003512"/>
    </source>
</evidence>
<sequence length="309" mass="32052">MTSSPLRGLVAAVALALMGTSSFAGVPRVVTDIPPVGSLVAQVMGDLGRPEVLTGKGADPHDLQLRPSQAVALAQADLVFWIGPELTPWLARALQGAGGRAKSVSLLHLPGTKTLDYSAGQGDPAAAAGDHDHAHDEGALNPHAWLDPDNARLWLKAIAADLAQADPAHAAQYRANAKEAEARVAQADARARQILAPVGTRPIIVYHDALGYFARHYGLHLAGSIALGDAATPGARRLADIRGLLAKGDAVCVFPEAGVDPRLVQTVTQGTKVKIGAPLDPPGTMLAPGPKLYERLIEGMARKIADCAG</sequence>
<feature type="region of interest" description="Disordered" evidence="13">
    <location>
        <begin position="119"/>
        <end position="142"/>
    </location>
</feature>
<feature type="chain" id="PRO_5042848343" description="High-affinity zinc uptake system protein ZnuA" evidence="14">
    <location>
        <begin position="25"/>
        <end position="309"/>
    </location>
</feature>
<keyword evidence="9" id="KW-0864">Zinc transport</keyword>
<evidence type="ECO:0000256" key="10">
    <source>
        <dbReference type="ARBA" id="ARBA00023065"/>
    </source>
</evidence>
<keyword evidence="10" id="KW-0406">Ion transport</keyword>
<evidence type="ECO:0000256" key="1">
    <source>
        <dbReference type="ARBA" id="ARBA00004418"/>
    </source>
</evidence>
<evidence type="ECO:0000256" key="8">
    <source>
        <dbReference type="ARBA" id="ARBA00022833"/>
    </source>
</evidence>
<evidence type="ECO:0000256" key="11">
    <source>
        <dbReference type="ARBA" id="ARBA00023157"/>
    </source>
</evidence>
<dbReference type="GO" id="GO:0006829">
    <property type="term" value="P:zinc ion transport"/>
    <property type="evidence" value="ECO:0007669"/>
    <property type="project" value="UniProtKB-KW"/>
</dbReference>
<reference evidence="16 17" key="2">
    <citation type="submission" date="2016-10" db="EMBL/GenBank/DDBJ databases">
        <authorList>
            <person name="Varghese N."/>
            <person name="Submissions S."/>
        </authorList>
    </citation>
    <scope>NUCLEOTIDE SEQUENCE [LARGE SCALE GENOMIC DNA]</scope>
    <source>
        <strain evidence="16 17">DSM 24802</strain>
    </source>
</reference>
<dbReference type="EMBL" id="BNAB01000013">
    <property type="protein sequence ID" value="GHE03559.1"/>
    <property type="molecule type" value="Genomic_DNA"/>
</dbReference>
<keyword evidence="6 14" id="KW-0732">Signal</keyword>
<evidence type="ECO:0000313" key="15">
    <source>
        <dbReference type="EMBL" id="GHE03559.1"/>
    </source>
</evidence>
<evidence type="ECO:0000256" key="3">
    <source>
        <dbReference type="ARBA" id="ARBA00015915"/>
    </source>
</evidence>
<protein>
    <recommendedName>
        <fullName evidence="3">High-affinity zinc uptake system protein ZnuA</fullName>
    </recommendedName>
</protein>
<evidence type="ECO:0000256" key="5">
    <source>
        <dbReference type="ARBA" id="ARBA00022723"/>
    </source>
</evidence>
<reference evidence="15" key="1">
    <citation type="journal article" date="2014" name="Int. J. Syst. Evol. Microbiol.">
        <title>Complete genome sequence of Corynebacterium casei LMG S-19264T (=DSM 44701T), isolated from a smear-ripened cheese.</title>
        <authorList>
            <consortium name="US DOE Joint Genome Institute (JGI-PGF)"/>
            <person name="Walter F."/>
            <person name="Albersmeier A."/>
            <person name="Kalinowski J."/>
            <person name="Ruckert C."/>
        </authorList>
    </citation>
    <scope>NUCLEOTIDE SEQUENCE</scope>
    <source>
        <strain evidence="15">CGMCC 1.10859</strain>
    </source>
</reference>
<evidence type="ECO:0000313" key="17">
    <source>
        <dbReference type="Proteomes" id="UP000199541"/>
    </source>
</evidence>
<keyword evidence="5" id="KW-0479">Metal-binding</keyword>
<feature type="signal peptide" evidence="14">
    <location>
        <begin position="1"/>
        <end position="24"/>
    </location>
</feature>
<evidence type="ECO:0000256" key="14">
    <source>
        <dbReference type="SAM" id="SignalP"/>
    </source>
</evidence>
<dbReference type="EMBL" id="FNOB01000016">
    <property type="protein sequence ID" value="SDX44024.1"/>
    <property type="molecule type" value="Genomic_DNA"/>
</dbReference>
<evidence type="ECO:0000256" key="13">
    <source>
        <dbReference type="SAM" id="MobiDB-lite"/>
    </source>
</evidence>
<proteinExistence type="inferred from homology"/>
<evidence type="ECO:0000256" key="4">
    <source>
        <dbReference type="ARBA" id="ARBA00022448"/>
    </source>
</evidence>
<feature type="compositionally biased region" description="Low complexity" evidence="13">
    <location>
        <begin position="119"/>
        <end position="128"/>
    </location>
</feature>
<dbReference type="PANTHER" id="PTHR42953">
    <property type="entry name" value="HIGH-AFFINITY ZINC UPTAKE SYSTEM PROTEIN ZNUA-RELATED"/>
    <property type="match status" value="1"/>
</dbReference>
<dbReference type="RefSeq" id="WP_035837685.1">
    <property type="nucleotide sequence ID" value="NZ_BNAB01000013.1"/>
</dbReference>
<dbReference type="Proteomes" id="UP000199541">
    <property type="component" value="Unassembled WGS sequence"/>
</dbReference>
<dbReference type="PRINTS" id="PR00690">
    <property type="entry name" value="ADHESNFAMILY"/>
</dbReference>
<comment type="subcellular location">
    <subcellularLocation>
        <location evidence="1">Periplasm</location>
    </subcellularLocation>
</comment>
<gene>
    <name evidence="15" type="primary">znuA</name>
    <name evidence="15" type="ORF">GCM10008024_27400</name>
    <name evidence="16" type="ORF">SAMN05444006_11649</name>
</gene>
<dbReference type="Pfam" id="PF01297">
    <property type="entry name" value="ZnuA"/>
    <property type="match status" value="1"/>
</dbReference>
<comment type="caution">
    <text evidence="15">The sequence shown here is derived from an EMBL/GenBank/DDBJ whole genome shotgun (WGS) entry which is preliminary data.</text>
</comment>
<dbReference type="GO" id="GO:0007155">
    <property type="term" value="P:cell adhesion"/>
    <property type="evidence" value="ECO:0007669"/>
    <property type="project" value="InterPro"/>
</dbReference>
<dbReference type="Proteomes" id="UP000634647">
    <property type="component" value="Unassembled WGS sequence"/>
</dbReference>
<evidence type="ECO:0000256" key="6">
    <source>
        <dbReference type="ARBA" id="ARBA00022729"/>
    </source>
</evidence>
<reference evidence="15" key="3">
    <citation type="submission" date="2023-06" db="EMBL/GenBank/DDBJ databases">
        <authorList>
            <person name="Sun Q."/>
            <person name="Zhou Y."/>
        </authorList>
    </citation>
    <scope>NUCLEOTIDE SEQUENCE</scope>
    <source>
        <strain evidence="15">CGMCC 1.10859</strain>
    </source>
</reference>
<feature type="compositionally biased region" description="Basic and acidic residues" evidence="13">
    <location>
        <begin position="129"/>
        <end position="138"/>
    </location>
</feature>
<dbReference type="PANTHER" id="PTHR42953:SF3">
    <property type="entry name" value="HIGH-AFFINITY ZINC UPTAKE SYSTEM PROTEIN ZNUA"/>
    <property type="match status" value="1"/>
</dbReference>
<keyword evidence="7" id="KW-0574">Periplasm</keyword>